<dbReference type="NCBIfam" id="TIGR00177">
    <property type="entry name" value="molyb_syn"/>
    <property type="match status" value="1"/>
</dbReference>
<keyword evidence="7 11" id="KW-0479">Metal-binding</keyword>
<dbReference type="AlphaFoldDB" id="A0A8J7LUA4"/>
<comment type="cofactor">
    <cofactor evidence="1 11">
        <name>Mg(2+)</name>
        <dbReference type="ChEBI" id="CHEBI:18420"/>
    </cofactor>
</comment>
<comment type="function">
    <text evidence="2 11">Catalyzes the insertion of molybdate into adenylated molybdopterin with the concomitant release of AMP.</text>
</comment>
<dbReference type="GO" id="GO:0046872">
    <property type="term" value="F:metal ion binding"/>
    <property type="evidence" value="ECO:0007669"/>
    <property type="project" value="UniProtKB-UniRule"/>
</dbReference>
<gene>
    <name evidence="13" type="ORF">JFN93_06870</name>
</gene>
<evidence type="ECO:0000256" key="1">
    <source>
        <dbReference type="ARBA" id="ARBA00001946"/>
    </source>
</evidence>
<evidence type="ECO:0000256" key="11">
    <source>
        <dbReference type="RuleBase" id="RU365090"/>
    </source>
</evidence>
<evidence type="ECO:0000256" key="5">
    <source>
        <dbReference type="ARBA" id="ARBA00022505"/>
    </source>
</evidence>
<comment type="catalytic activity">
    <reaction evidence="10">
        <text>adenylyl-molybdopterin + molybdate = Mo-molybdopterin + AMP + H(+)</text>
        <dbReference type="Rhea" id="RHEA:35047"/>
        <dbReference type="ChEBI" id="CHEBI:15378"/>
        <dbReference type="ChEBI" id="CHEBI:36264"/>
        <dbReference type="ChEBI" id="CHEBI:62727"/>
        <dbReference type="ChEBI" id="CHEBI:71302"/>
        <dbReference type="ChEBI" id="CHEBI:456215"/>
        <dbReference type="EC" id="2.10.1.1"/>
    </reaction>
</comment>
<dbReference type="Gene3D" id="3.90.105.10">
    <property type="entry name" value="Molybdopterin biosynthesis moea protein, domain 2"/>
    <property type="match status" value="1"/>
</dbReference>
<proteinExistence type="inferred from homology"/>
<dbReference type="Pfam" id="PF00994">
    <property type="entry name" value="MoCF_biosynth"/>
    <property type="match status" value="1"/>
</dbReference>
<sequence length="415" mass="43901">MLTYAQARSAILERIVPLGTEKVPLLEAVGRVVSADIEAPWDLPGSNNSAMDGFAVRAAECAPDRWLKITDYIPAGTASDSAVPPGGAARIMTGAPLPPGADSVVPLEETEERSGEVRMQKPVPAGNHVRIRGEDVARGETVVPAGTVVLPPQVSMLASCGIALVPVYRKPRVAILSTGDELVELGTTPGRGEIVNSNAYAIAAAVKLCGAEPVLIGTARDDAQSHRALIREGLKADVLVTSAGVSAGDRDLVRETLAELGVSEVFWKVLMKPGSPTAFALYGTTPVFSLPGNPVATMITFEEFVAPSLLKMMGQRRILRRTVRGVLREEARKKEGNLHFLRVRVEQEGDRYLATSSGDQKTGILKTLLGCNALALLPEGSSRCPAGTEVDLHLIDDSLLRVEEAEPDGTGASPL</sequence>
<evidence type="ECO:0000256" key="9">
    <source>
        <dbReference type="ARBA" id="ARBA00023150"/>
    </source>
</evidence>
<evidence type="ECO:0000313" key="14">
    <source>
        <dbReference type="Proteomes" id="UP000636888"/>
    </source>
</evidence>
<dbReference type="PANTHER" id="PTHR10192">
    <property type="entry name" value="MOLYBDOPTERIN BIOSYNTHESIS PROTEIN"/>
    <property type="match status" value="1"/>
</dbReference>
<dbReference type="InterPro" id="IPR036688">
    <property type="entry name" value="MoeA_C_domain_IV_sf"/>
</dbReference>
<organism evidence="13 14">
    <name type="scientific">Geomesophilobacter sediminis</name>
    <dbReference type="NCBI Taxonomy" id="2798584"/>
    <lineage>
        <taxon>Bacteria</taxon>
        <taxon>Pseudomonadati</taxon>
        <taxon>Thermodesulfobacteriota</taxon>
        <taxon>Desulfuromonadia</taxon>
        <taxon>Geobacterales</taxon>
        <taxon>Geobacteraceae</taxon>
        <taxon>Geomesophilobacter</taxon>
    </lineage>
</organism>
<dbReference type="PANTHER" id="PTHR10192:SF5">
    <property type="entry name" value="GEPHYRIN"/>
    <property type="match status" value="1"/>
</dbReference>
<comment type="caution">
    <text evidence="13">The sequence shown here is derived from an EMBL/GenBank/DDBJ whole genome shotgun (WGS) entry which is preliminary data.</text>
</comment>
<dbReference type="EMBL" id="JAEMHM010000005">
    <property type="protein sequence ID" value="MBJ6724424.1"/>
    <property type="molecule type" value="Genomic_DNA"/>
</dbReference>
<dbReference type="UniPathway" id="UPA00344"/>
<protein>
    <recommendedName>
        <fullName evidence="11">Molybdopterin molybdenumtransferase</fullName>
        <ecNumber evidence="11">2.10.1.1</ecNumber>
    </recommendedName>
</protein>
<evidence type="ECO:0000256" key="10">
    <source>
        <dbReference type="ARBA" id="ARBA00047317"/>
    </source>
</evidence>
<dbReference type="InterPro" id="IPR036425">
    <property type="entry name" value="MoaB/Mog-like_dom_sf"/>
</dbReference>
<evidence type="ECO:0000256" key="3">
    <source>
        <dbReference type="ARBA" id="ARBA00005046"/>
    </source>
</evidence>
<accession>A0A8J7LUA4</accession>
<dbReference type="Pfam" id="PF03454">
    <property type="entry name" value="MoeA_C"/>
    <property type="match status" value="1"/>
</dbReference>
<dbReference type="InterPro" id="IPR005111">
    <property type="entry name" value="MoeA_C_domain_IV"/>
</dbReference>
<evidence type="ECO:0000256" key="6">
    <source>
        <dbReference type="ARBA" id="ARBA00022679"/>
    </source>
</evidence>
<dbReference type="SUPFAM" id="SSF63867">
    <property type="entry name" value="MoeA C-terminal domain-like"/>
    <property type="match status" value="1"/>
</dbReference>
<keyword evidence="5 11" id="KW-0500">Molybdenum</keyword>
<evidence type="ECO:0000313" key="13">
    <source>
        <dbReference type="EMBL" id="MBJ6724424.1"/>
    </source>
</evidence>
<dbReference type="RefSeq" id="WP_199383274.1">
    <property type="nucleotide sequence ID" value="NZ_JAEMHM010000005.1"/>
</dbReference>
<dbReference type="SMART" id="SM00852">
    <property type="entry name" value="MoCF_biosynth"/>
    <property type="match status" value="1"/>
</dbReference>
<dbReference type="InterPro" id="IPR001453">
    <property type="entry name" value="MoaB/Mog_dom"/>
</dbReference>
<name>A0A8J7LUA4_9BACT</name>
<dbReference type="SUPFAM" id="SSF53218">
    <property type="entry name" value="Molybdenum cofactor biosynthesis proteins"/>
    <property type="match status" value="1"/>
</dbReference>
<dbReference type="Pfam" id="PF03453">
    <property type="entry name" value="MoeA_N"/>
    <property type="match status" value="1"/>
</dbReference>
<dbReference type="SUPFAM" id="SSF63882">
    <property type="entry name" value="MoeA N-terminal region -like"/>
    <property type="match status" value="1"/>
</dbReference>
<dbReference type="InterPro" id="IPR005110">
    <property type="entry name" value="MoeA_linker/N"/>
</dbReference>
<keyword evidence="9 11" id="KW-0501">Molybdenum cofactor biosynthesis</keyword>
<feature type="domain" description="MoaB/Mog" evidence="12">
    <location>
        <begin position="174"/>
        <end position="311"/>
    </location>
</feature>
<evidence type="ECO:0000256" key="7">
    <source>
        <dbReference type="ARBA" id="ARBA00022723"/>
    </source>
</evidence>
<comment type="pathway">
    <text evidence="3 11">Cofactor biosynthesis; molybdopterin biosynthesis.</text>
</comment>
<reference evidence="13" key="1">
    <citation type="submission" date="2020-12" db="EMBL/GenBank/DDBJ databases">
        <title>Geomonas sp. Red875, isolated from river sediment.</title>
        <authorList>
            <person name="Xu Z."/>
            <person name="Zhang Z."/>
            <person name="Masuda Y."/>
            <person name="Itoh H."/>
            <person name="Senoo K."/>
        </authorList>
    </citation>
    <scope>NUCLEOTIDE SEQUENCE</scope>
    <source>
        <strain evidence="13">Red875</strain>
    </source>
</reference>
<evidence type="ECO:0000256" key="2">
    <source>
        <dbReference type="ARBA" id="ARBA00002901"/>
    </source>
</evidence>
<dbReference type="NCBIfam" id="NF045515">
    <property type="entry name" value="Glp_gephyrin"/>
    <property type="match status" value="1"/>
</dbReference>
<evidence type="ECO:0000256" key="4">
    <source>
        <dbReference type="ARBA" id="ARBA00010763"/>
    </source>
</evidence>
<evidence type="ECO:0000256" key="8">
    <source>
        <dbReference type="ARBA" id="ARBA00022842"/>
    </source>
</evidence>
<dbReference type="Gene3D" id="2.40.340.10">
    <property type="entry name" value="MoeA, C-terminal, domain IV"/>
    <property type="match status" value="1"/>
</dbReference>
<dbReference type="Gene3D" id="2.170.190.11">
    <property type="entry name" value="Molybdopterin biosynthesis moea protein, domain 3"/>
    <property type="match status" value="1"/>
</dbReference>
<dbReference type="Gene3D" id="3.40.980.10">
    <property type="entry name" value="MoaB/Mog-like domain"/>
    <property type="match status" value="1"/>
</dbReference>
<dbReference type="Proteomes" id="UP000636888">
    <property type="component" value="Unassembled WGS sequence"/>
</dbReference>
<dbReference type="GO" id="GO:0006777">
    <property type="term" value="P:Mo-molybdopterin cofactor biosynthetic process"/>
    <property type="evidence" value="ECO:0007669"/>
    <property type="project" value="UniProtKB-UniRule"/>
</dbReference>
<keyword evidence="6 11" id="KW-0808">Transferase</keyword>
<keyword evidence="14" id="KW-1185">Reference proteome</keyword>
<evidence type="ECO:0000259" key="12">
    <source>
        <dbReference type="SMART" id="SM00852"/>
    </source>
</evidence>
<dbReference type="CDD" id="cd00887">
    <property type="entry name" value="MoeA"/>
    <property type="match status" value="1"/>
</dbReference>
<dbReference type="EC" id="2.10.1.1" evidence="11"/>
<dbReference type="FunFam" id="3.40.980.10:FF:000004">
    <property type="entry name" value="Molybdopterin molybdenumtransferase"/>
    <property type="match status" value="1"/>
</dbReference>
<dbReference type="InterPro" id="IPR036135">
    <property type="entry name" value="MoeA_linker/N_sf"/>
</dbReference>
<dbReference type="InterPro" id="IPR038987">
    <property type="entry name" value="MoeA-like"/>
</dbReference>
<dbReference type="GO" id="GO:0061599">
    <property type="term" value="F:molybdopterin molybdotransferase activity"/>
    <property type="evidence" value="ECO:0007669"/>
    <property type="project" value="UniProtKB-UniRule"/>
</dbReference>
<keyword evidence="8 11" id="KW-0460">Magnesium</keyword>
<dbReference type="GO" id="GO:0005829">
    <property type="term" value="C:cytosol"/>
    <property type="evidence" value="ECO:0007669"/>
    <property type="project" value="TreeGrafter"/>
</dbReference>
<comment type="similarity">
    <text evidence="4 11">Belongs to the MoeA family.</text>
</comment>